<reference evidence="1 2" key="1">
    <citation type="submission" date="2020-02" db="EMBL/GenBank/DDBJ databases">
        <authorList>
            <person name="Subbiah M."/>
            <person name="Call D."/>
        </authorList>
    </citation>
    <scope>NUCLEOTIDE SEQUENCE [LARGE SCALE GENOMIC DNA]</scope>
    <source>
        <strain evidence="1 2">8375wC2</strain>
    </source>
</reference>
<proteinExistence type="predicted"/>
<name>A0A8T6PXS6_ECOLX</name>
<dbReference type="EMBL" id="JAAGYI010000265">
    <property type="protein sequence ID" value="NEM89128.1"/>
    <property type="molecule type" value="Genomic_DNA"/>
</dbReference>
<accession>A0A8T6PXS6</accession>
<dbReference type="AlphaFoldDB" id="A0A8T6PXS6"/>
<gene>
    <name evidence="1" type="ORF">G3V95_27570</name>
</gene>
<dbReference type="Proteomes" id="UP000469708">
    <property type="component" value="Unassembled WGS sequence"/>
</dbReference>
<sequence>MLTECMGVVAPLRGLSLYEGALQQTSPEREPEISTGIARLKRQQAKWDEELAIL</sequence>
<comment type="caution">
    <text evidence="1">The sequence shown here is derived from an EMBL/GenBank/DDBJ whole genome shotgun (WGS) entry which is preliminary data.</text>
</comment>
<organism evidence="1 2">
    <name type="scientific">Escherichia coli</name>
    <dbReference type="NCBI Taxonomy" id="562"/>
    <lineage>
        <taxon>Bacteria</taxon>
        <taxon>Pseudomonadati</taxon>
        <taxon>Pseudomonadota</taxon>
        <taxon>Gammaproteobacteria</taxon>
        <taxon>Enterobacterales</taxon>
        <taxon>Enterobacteriaceae</taxon>
        <taxon>Escherichia</taxon>
    </lineage>
</organism>
<evidence type="ECO:0000313" key="2">
    <source>
        <dbReference type="Proteomes" id="UP000469708"/>
    </source>
</evidence>
<evidence type="ECO:0000313" key="1">
    <source>
        <dbReference type="EMBL" id="NEM89128.1"/>
    </source>
</evidence>
<protein>
    <submittedName>
        <fullName evidence="1">Uncharacterized protein</fullName>
    </submittedName>
</protein>